<evidence type="ECO:0000313" key="1">
    <source>
        <dbReference type="EMBL" id="KAK7692760.1"/>
    </source>
</evidence>
<gene>
    <name evidence="1" type="ORF">QCA50_004393</name>
</gene>
<organism evidence="1 2">
    <name type="scientific">Cerrena zonata</name>
    <dbReference type="NCBI Taxonomy" id="2478898"/>
    <lineage>
        <taxon>Eukaryota</taxon>
        <taxon>Fungi</taxon>
        <taxon>Dikarya</taxon>
        <taxon>Basidiomycota</taxon>
        <taxon>Agaricomycotina</taxon>
        <taxon>Agaricomycetes</taxon>
        <taxon>Polyporales</taxon>
        <taxon>Cerrenaceae</taxon>
        <taxon>Cerrena</taxon>
    </lineage>
</organism>
<name>A0AAW0GHK1_9APHY</name>
<dbReference type="EMBL" id="JASBNA010000004">
    <property type="protein sequence ID" value="KAK7692760.1"/>
    <property type="molecule type" value="Genomic_DNA"/>
</dbReference>
<accession>A0AAW0GHK1</accession>
<dbReference type="AlphaFoldDB" id="A0AAW0GHK1"/>
<sequence>MDDERPREKVRGYVPPEEWLLRRCRRKKLMKFKSRKPEQRIAAIQKAALDVIEEAGLRGIAWLDIVVDRDDVDWFAICVASNFDSRRVTPEQLQRLKDVFGTTEDPLWHTLAW</sequence>
<reference evidence="1 2" key="1">
    <citation type="submission" date="2022-09" db="EMBL/GenBank/DDBJ databases">
        <authorList>
            <person name="Palmer J.M."/>
        </authorList>
    </citation>
    <scope>NUCLEOTIDE SEQUENCE [LARGE SCALE GENOMIC DNA]</scope>
    <source>
        <strain evidence="1 2">DSM 7382</strain>
    </source>
</reference>
<dbReference type="Proteomes" id="UP001385951">
    <property type="component" value="Unassembled WGS sequence"/>
</dbReference>
<comment type="caution">
    <text evidence="1">The sequence shown here is derived from an EMBL/GenBank/DDBJ whole genome shotgun (WGS) entry which is preliminary data.</text>
</comment>
<keyword evidence="2" id="KW-1185">Reference proteome</keyword>
<proteinExistence type="predicted"/>
<protein>
    <submittedName>
        <fullName evidence="1">Uncharacterized protein</fullName>
    </submittedName>
</protein>
<evidence type="ECO:0000313" key="2">
    <source>
        <dbReference type="Proteomes" id="UP001385951"/>
    </source>
</evidence>